<evidence type="ECO:0000256" key="5">
    <source>
        <dbReference type="ARBA" id="ARBA00022898"/>
    </source>
</evidence>
<evidence type="ECO:0000256" key="3">
    <source>
        <dbReference type="ARBA" id="ARBA00022576"/>
    </source>
</evidence>
<dbReference type="Gene3D" id="3.40.640.10">
    <property type="entry name" value="Type I PLP-dependent aspartate aminotransferase-like (Major domain)"/>
    <property type="match status" value="1"/>
</dbReference>
<dbReference type="RefSeq" id="WP_274358836.1">
    <property type="nucleotide sequence ID" value="NZ_CP118101.1"/>
</dbReference>
<dbReference type="PANTHER" id="PTHR43643:SF3">
    <property type="entry name" value="HISTIDINOL-PHOSPHATE AMINOTRANSFERASE"/>
    <property type="match status" value="1"/>
</dbReference>
<evidence type="ECO:0000313" key="10">
    <source>
        <dbReference type="Proteomes" id="UP001220962"/>
    </source>
</evidence>
<protein>
    <recommendedName>
        <fullName evidence="7">Histidinol-phosphate aminotransferase</fullName>
        <ecNumber evidence="7">2.6.1.9</ecNumber>
    </recommendedName>
    <alternativeName>
        <fullName evidence="7">Imidazole acetol-phosphate transaminase</fullName>
    </alternativeName>
</protein>
<dbReference type="EC" id="2.6.1.9" evidence="7"/>
<gene>
    <name evidence="7 9" type="primary">hisC</name>
    <name evidence="9" type="ORF">PUW23_17005</name>
</gene>
<comment type="cofactor">
    <cofactor evidence="1 7">
        <name>pyridoxal 5'-phosphate</name>
        <dbReference type="ChEBI" id="CHEBI:597326"/>
    </cofactor>
</comment>
<dbReference type="AlphaFoldDB" id="A0AAX3MXP9"/>
<comment type="catalytic activity">
    <reaction evidence="7">
        <text>L-histidinol phosphate + 2-oxoglutarate = 3-(imidazol-4-yl)-2-oxopropyl phosphate + L-glutamate</text>
        <dbReference type="Rhea" id="RHEA:23744"/>
        <dbReference type="ChEBI" id="CHEBI:16810"/>
        <dbReference type="ChEBI" id="CHEBI:29985"/>
        <dbReference type="ChEBI" id="CHEBI:57766"/>
        <dbReference type="ChEBI" id="CHEBI:57980"/>
        <dbReference type="EC" id="2.6.1.9"/>
    </reaction>
</comment>
<evidence type="ECO:0000259" key="8">
    <source>
        <dbReference type="Pfam" id="PF00155"/>
    </source>
</evidence>
<proteinExistence type="inferred from homology"/>
<keyword evidence="5 7" id="KW-0663">Pyridoxal phosphate</keyword>
<feature type="modified residue" description="N6-(pyridoxal phosphate)lysine" evidence="7">
    <location>
        <position position="222"/>
    </location>
</feature>
<keyword evidence="4 7" id="KW-0808">Transferase</keyword>
<dbReference type="InterPro" id="IPR015421">
    <property type="entry name" value="PyrdxlP-dep_Trfase_major"/>
</dbReference>
<accession>A0AAX3MXP9</accession>
<dbReference type="GO" id="GO:0000105">
    <property type="term" value="P:L-histidine biosynthetic process"/>
    <property type="evidence" value="ECO:0007669"/>
    <property type="project" value="UniProtKB-UniRule"/>
</dbReference>
<feature type="domain" description="Aminotransferase class I/classII large" evidence="8">
    <location>
        <begin position="30"/>
        <end position="354"/>
    </location>
</feature>
<name>A0AAX3MXP9_9BACL</name>
<sequence length="365" mass="40122">MKPKSQIVNIPVYKPGKPIEEVKRELGLSEVIKLASNENPYGSSPKAREAIQAELMNLSIYPDGSAGDLTADLAEHLNVGREQIIFGAGSDEVIALITRAFLVSGDETIMADQTFSVYKSNADIEGAVSIEVPLVEGKHDLEGMLEKVTSKTKIIWVCNPNNPTGTIVSEAELVSFLDRVPQDVMVVLDEAYYEYVTDAAYPHTIPLLAKYANLVVLRTFSKIYGLAALRIGYGVAQPEIISLINKVREPFNTNRLGQSAARAALSDQAFVTQCRDLNREGVTYLQGEFERLGLHYYATHGNFIMVDAGRPAGEMFDALLRQGIIVRPGFQVYPAYIRVSVGTKEQNEAFIKALEYVLKAETTGV</sequence>
<dbReference type="InterPro" id="IPR050106">
    <property type="entry name" value="HistidinolP_aminotransfase"/>
</dbReference>
<evidence type="ECO:0000256" key="4">
    <source>
        <dbReference type="ARBA" id="ARBA00022679"/>
    </source>
</evidence>
<evidence type="ECO:0000256" key="1">
    <source>
        <dbReference type="ARBA" id="ARBA00001933"/>
    </source>
</evidence>
<dbReference type="PANTHER" id="PTHR43643">
    <property type="entry name" value="HISTIDINOL-PHOSPHATE AMINOTRANSFERASE 2"/>
    <property type="match status" value="1"/>
</dbReference>
<keyword evidence="7" id="KW-0028">Amino-acid biosynthesis</keyword>
<evidence type="ECO:0000313" key="9">
    <source>
        <dbReference type="EMBL" id="WDH81225.1"/>
    </source>
</evidence>
<keyword evidence="6 7" id="KW-0368">Histidine biosynthesis</keyword>
<dbReference type="EMBL" id="CP118101">
    <property type="protein sequence ID" value="WDH81225.1"/>
    <property type="molecule type" value="Genomic_DNA"/>
</dbReference>
<comment type="similarity">
    <text evidence="7">Belongs to the class-II pyridoxal-phosphate-dependent aminotransferase family. Histidinol-phosphate aminotransferase subfamily.</text>
</comment>
<dbReference type="Pfam" id="PF00155">
    <property type="entry name" value="Aminotran_1_2"/>
    <property type="match status" value="1"/>
</dbReference>
<dbReference type="InterPro" id="IPR015424">
    <property type="entry name" value="PyrdxlP-dep_Trfase"/>
</dbReference>
<dbReference type="InterPro" id="IPR015422">
    <property type="entry name" value="PyrdxlP-dep_Trfase_small"/>
</dbReference>
<dbReference type="NCBIfam" id="TIGR01141">
    <property type="entry name" value="hisC"/>
    <property type="match status" value="1"/>
</dbReference>
<dbReference type="HAMAP" id="MF_01023">
    <property type="entry name" value="HisC_aminotrans_2"/>
    <property type="match status" value="1"/>
</dbReference>
<dbReference type="CDD" id="cd00609">
    <property type="entry name" value="AAT_like"/>
    <property type="match status" value="1"/>
</dbReference>
<dbReference type="Gene3D" id="3.90.1150.10">
    <property type="entry name" value="Aspartate Aminotransferase, domain 1"/>
    <property type="match status" value="1"/>
</dbReference>
<dbReference type="GO" id="GO:0030170">
    <property type="term" value="F:pyridoxal phosphate binding"/>
    <property type="evidence" value="ECO:0007669"/>
    <property type="project" value="InterPro"/>
</dbReference>
<dbReference type="SUPFAM" id="SSF53383">
    <property type="entry name" value="PLP-dependent transferases"/>
    <property type="match status" value="1"/>
</dbReference>
<comment type="subunit">
    <text evidence="2 7">Homodimer.</text>
</comment>
<reference evidence="9" key="1">
    <citation type="submission" date="2023-02" db="EMBL/GenBank/DDBJ databases">
        <title>Pathogen: clinical or host-associated sample.</title>
        <authorList>
            <person name="Hergert J."/>
            <person name="Casey R."/>
            <person name="Wagner J."/>
            <person name="Young E.L."/>
            <person name="Oakeson K.F."/>
        </authorList>
    </citation>
    <scope>NUCLEOTIDE SEQUENCE</scope>
    <source>
        <strain evidence="9">2022CK-00830</strain>
    </source>
</reference>
<organism evidence="9 10">
    <name type="scientific">Paenibacillus urinalis</name>
    <dbReference type="NCBI Taxonomy" id="521520"/>
    <lineage>
        <taxon>Bacteria</taxon>
        <taxon>Bacillati</taxon>
        <taxon>Bacillota</taxon>
        <taxon>Bacilli</taxon>
        <taxon>Bacillales</taxon>
        <taxon>Paenibacillaceae</taxon>
        <taxon>Paenibacillus</taxon>
    </lineage>
</organism>
<evidence type="ECO:0000256" key="6">
    <source>
        <dbReference type="ARBA" id="ARBA00023102"/>
    </source>
</evidence>
<evidence type="ECO:0000256" key="7">
    <source>
        <dbReference type="HAMAP-Rule" id="MF_01023"/>
    </source>
</evidence>
<evidence type="ECO:0000256" key="2">
    <source>
        <dbReference type="ARBA" id="ARBA00011738"/>
    </source>
</evidence>
<keyword evidence="3 7" id="KW-0032">Aminotransferase</keyword>
<dbReference type="InterPro" id="IPR004839">
    <property type="entry name" value="Aminotransferase_I/II_large"/>
</dbReference>
<dbReference type="GO" id="GO:0004400">
    <property type="term" value="F:histidinol-phosphate transaminase activity"/>
    <property type="evidence" value="ECO:0007669"/>
    <property type="project" value="UniProtKB-UniRule"/>
</dbReference>
<comment type="pathway">
    <text evidence="7">Amino-acid biosynthesis; L-histidine biosynthesis; L-histidine from 5-phospho-alpha-D-ribose 1-diphosphate: step 7/9.</text>
</comment>
<dbReference type="Proteomes" id="UP001220962">
    <property type="component" value="Chromosome"/>
</dbReference>
<dbReference type="InterPro" id="IPR005861">
    <property type="entry name" value="HisP_aminotrans"/>
</dbReference>